<sequence>MSESNSHQAASRMNAPPRIMGCLKVESCSPGQVALPLRIWTSSARCFFMWKAQCFLHGYFAFCHKESPCFDEGNDTYLTPPLGSFVGCLFNFSHLGRCIYTYWTGMFFVFVPY</sequence>
<gene>
    <name evidence="1" type="ORF">OAUR00152_LOCUS31565</name>
</gene>
<reference evidence="1" key="1">
    <citation type="submission" date="2021-01" db="EMBL/GenBank/DDBJ databases">
        <authorList>
            <person name="Corre E."/>
            <person name="Pelletier E."/>
            <person name="Niang G."/>
            <person name="Scheremetjew M."/>
            <person name="Finn R."/>
            <person name="Kale V."/>
            <person name="Holt S."/>
            <person name="Cochrane G."/>
            <person name="Meng A."/>
            <person name="Brown T."/>
            <person name="Cohen L."/>
        </authorList>
    </citation>
    <scope>NUCLEOTIDE SEQUENCE</scope>
    <source>
        <strain evidence="1">Isolate 1302-5</strain>
    </source>
</reference>
<dbReference type="EMBL" id="HBKQ01045804">
    <property type="protein sequence ID" value="CAE2270260.1"/>
    <property type="molecule type" value="Transcribed_RNA"/>
</dbReference>
<dbReference type="AlphaFoldDB" id="A0A7S4JPW4"/>
<organism evidence="1">
    <name type="scientific">Odontella aurita</name>
    <dbReference type="NCBI Taxonomy" id="265563"/>
    <lineage>
        <taxon>Eukaryota</taxon>
        <taxon>Sar</taxon>
        <taxon>Stramenopiles</taxon>
        <taxon>Ochrophyta</taxon>
        <taxon>Bacillariophyta</taxon>
        <taxon>Mediophyceae</taxon>
        <taxon>Biddulphiophycidae</taxon>
        <taxon>Eupodiscales</taxon>
        <taxon>Odontellaceae</taxon>
        <taxon>Odontella</taxon>
    </lineage>
</organism>
<proteinExistence type="predicted"/>
<name>A0A7S4JPW4_9STRA</name>
<protein>
    <submittedName>
        <fullName evidence="1">Uncharacterized protein</fullName>
    </submittedName>
</protein>
<accession>A0A7S4JPW4</accession>
<evidence type="ECO:0000313" key="1">
    <source>
        <dbReference type="EMBL" id="CAE2270260.1"/>
    </source>
</evidence>